<dbReference type="CDD" id="cd00257">
    <property type="entry name" value="beta-trefoil_FSCN-like"/>
    <property type="match status" value="1"/>
</dbReference>
<dbReference type="InterPro" id="IPR008999">
    <property type="entry name" value="Actin-crosslinking"/>
</dbReference>
<dbReference type="AlphaFoldDB" id="A0A1L4D138"/>
<dbReference type="SUPFAM" id="SSF50405">
    <property type="entry name" value="Actin-crosslinking proteins"/>
    <property type="match status" value="1"/>
</dbReference>
<dbReference type="KEGG" id="saqi:AXG55_08415"/>
<sequence length="474" mass="54847">MKFKVYLGLFFLLSFSSCNKNLVNGLDNSLNTHNSVNLSHQPTALKSNACFYIKTSNNKYISLEKTSFREEFPKSDNSLFCFYSIEGQYRIRSATDGSYVSAANNNMVEKMPTAAGWENFISVQLENGLYAFKTFHNTYLSINANGELIQTDSLSFKNSSFYLENINIVQNSTIGDYKNFGRFGNQIFQYLFLKVYALKHGYEVRTRPWDGNFFYNLTDAKANLHLPPVSDMEWSVCDYNENLTKSYTDLNISPFNSHDIRGYFLFHNSHHKEHKEYIRTLFQVKPEIQNDFNKALIAMRSHGKKILAIHMRRDDGVQTPLNLYVDFVKNNYEKLGNPVIYLASDGLNQVMNKLDIHFPDFRNKYKVYTENDFLNLLNPEYLKGKDSGHAYFFDFYILTKADFLATSVSTFSNAAALLNDTAEKNQNETGIPAFYRPYTLPHSYVDGKWNFVANSMIQFNPWNIYPARPDNDDN</sequence>
<evidence type="ECO:0000313" key="3">
    <source>
        <dbReference type="Proteomes" id="UP000184731"/>
    </source>
</evidence>
<accession>A0A1L4D138</accession>
<gene>
    <name evidence="2" type="ORF">AXG55_08415</name>
</gene>
<organism evidence="2 3">
    <name type="scientific">Silvanigrella aquatica</name>
    <dbReference type="NCBI Taxonomy" id="1915309"/>
    <lineage>
        <taxon>Bacteria</taxon>
        <taxon>Pseudomonadati</taxon>
        <taxon>Bdellovibrionota</taxon>
        <taxon>Oligoflexia</taxon>
        <taxon>Silvanigrellales</taxon>
        <taxon>Silvanigrellaceae</taxon>
        <taxon>Silvanigrella</taxon>
    </lineage>
</organism>
<proteinExistence type="predicted"/>
<protein>
    <submittedName>
        <fullName evidence="2">Uncharacterized protein</fullName>
    </submittedName>
</protein>
<keyword evidence="1" id="KW-0732">Signal</keyword>
<dbReference type="Gene3D" id="3.40.50.11350">
    <property type="match status" value="1"/>
</dbReference>
<evidence type="ECO:0000313" key="2">
    <source>
        <dbReference type="EMBL" id="APJ03925.1"/>
    </source>
</evidence>
<reference evidence="2 3" key="1">
    <citation type="submission" date="2016-10" db="EMBL/GenBank/DDBJ databases">
        <title>Silvanigrella aquatica sp. nov., isolated from a freshwater lake located in the Black Forest, Germany, description of Silvanigrellaceae fam. nov., Silvanigrellales ord. nov., reclassification of the order Bdellovibrionales in the class Oligoflexia, reclassification of the families Bacteriovoracaceae and Halobacteriovoraceae in the new order Bacteriovoracales ord. nov., and reclassification of the family Pseudobacteriovoracaceae in the order Oligoflexiales.</title>
        <authorList>
            <person name="Hahn M.W."/>
            <person name="Schmidt J."/>
            <person name="Koll U."/>
            <person name="Rohde M."/>
            <person name="Verbag S."/>
            <person name="Pitt A."/>
            <person name="Nakai R."/>
            <person name="Naganuma T."/>
            <person name="Lang E."/>
        </authorList>
    </citation>
    <scope>NUCLEOTIDE SEQUENCE [LARGE SCALE GENOMIC DNA]</scope>
    <source>
        <strain evidence="2 3">MWH-Nonnen-W8red</strain>
    </source>
</reference>
<dbReference type="EMBL" id="CP017834">
    <property type="protein sequence ID" value="APJ03925.1"/>
    <property type="molecule type" value="Genomic_DNA"/>
</dbReference>
<keyword evidence="3" id="KW-1185">Reference proteome</keyword>
<dbReference type="OrthoDB" id="9794601at2"/>
<dbReference type="STRING" id="1915309.AXG55_08415"/>
<feature type="signal peptide" evidence="1">
    <location>
        <begin position="1"/>
        <end position="20"/>
    </location>
</feature>
<dbReference type="Gene3D" id="2.80.10.50">
    <property type="match status" value="1"/>
</dbReference>
<dbReference type="Proteomes" id="UP000184731">
    <property type="component" value="Chromosome"/>
</dbReference>
<dbReference type="RefSeq" id="WP_148697670.1">
    <property type="nucleotide sequence ID" value="NZ_CP017834.1"/>
</dbReference>
<dbReference type="PROSITE" id="PS51257">
    <property type="entry name" value="PROKAR_LIPOPROTEIN"/>
    <property type="match status" value="1"/>
</dbReference>
<feature type="chain" id="PRO_5012724479" evidence="1">
    <location>
        <begin position="21"/>
        <end position="474"/>
    </location>
</feature>
<evidence type="ECO:0000256" key="1">
    <source>
        <dbReference type="SAM" id="SignalP"/>
    </source>
</evidence>
<name>A0A1L4D138_9BACT</name>